<dbReference type="AlphaFoldDB" id="A0AAF0EX95"/>
<evidence type="ECO:0000256" key="2">
    <source>
        <dbReference type="ARBA" id="ARBA00009994"/>
    </source>
</evidence>
<dbReference type="GO" id="GO:0003712">
    <property type="term" value="F:transcription coregulator activity"/>
    <property type="evidence" value="ECO:0007669"/>
    <property type="project" value="InterPro"/>
</dbReference>
<dbReference type="InterPro" id="IPR037212">
    <property type="entry name" value="Med7/Med21-like"/>
</dbReference>
<gene>
    <name evidence="10" type="ORF">MCUN1_003739</name>
</gene>
<keyword evidence="6 8" id="KW-0804">Transcription</keyword>
<dbReference type="InterPro" id="IPR009244">
    <property type="entry name" value="Mediatior_Med7"/>
</dbReference>
<keyword evidence="7 8" id="KW-0539">Nucleus</keyword>
<feature type="region of interest" description="Disordered" evidence="9">
    <location>
        <begin position="44"/>
        <end position="66"/>
    </location>
</feature>
<evidence type="ECO:0000313" key="11">
    <source>
        <dbReference type="Proteomes" id="UP001219933"/>
    </source>
</evidence>
<comment type="subunit">
    <text evidence="8">Component of the Mediator complex.</text>
</comment>
<dbReference type="InterPro" id="IPR044888">
    <property type="entry name" value="Mediatior_Med7_sf"/>
</dbReference>
<proteinExistence type="inferred from homology"/>
<evidence type="ECO:0000256" key="5">
    <source>
        <dbReference type="ARBA" id="ARBA00023159"/>
    </source>
</evidence>
<dbReference type="GO" id="GO:0070847">
    <property type="term" value="C:core mediator complex"/>
    <property type="evidence" value="ECO:0007669"/>
    <property type="project" value="TreeGrafter"/>
</dbReference>
<dbReference type="Gene3D" id="6.10.140.200">
    <property type="match status" value="1"/>
</dbReference>
<comment type="subcellular location">
    <subcellularLocation>
        <location evidence="1 8">Nucleus</location>
    </subcellularLocation>
</comment>
<evidence type="ECO:0000256" key="4">
    <source>
        <dbReference type="ARBA" id="ARBA00023015"/>
    </source>
</evidence>
<evidence type="ECO:0000256" key="6">
    <source>
        <dbReference type="ARBA" id="ARBA00023163"/>
    </source>
</evidence>
<evidence type="ECO:0000313" key="10">
    <source>
        <dbReference type="EMBL" id="WFD36849.1"/>
    </source>
</evidence>
<sequence length="229" mass="26188">MAETETLGSTAIFPPPPAVFRRFTEANMLWLAALHDVWQERAKEAASDQMEEDSAADAPAVADPWLNESPERRIELQSEALKSVSERLGVDAPDFDLAVELTPPHIDWIEQDGGYTIFGRRWPLPEVTPSLDELGITRLFPENLTDRREELQKLLRTLLQTYFELTNDLLRPMQPYDVFEPAPAGTPGGFWVPSSRIQDRIKHMETTVINIQYLLNQLRPHQARRQRAC</sequence>
<organism evidence="10 11">
    <name type="scientific">Malassezia cuniculi</name>
    <dbReference type="NCBI Taxonomy" id="948313"/>
    <lineage>
        <taxon>Eukaryota</taxon>
        <taxon>Fungi</taxon>
        <taxon>Dikarya</taxon>
        <taxon>Basidiomycota</taxon>
        <taxon>Ustilaginomycotina</taxon>
        <taxon>Malasseziomycetes</taxon>
        <taxon>Malasseziales</taxon>
        <taxon>Malasseziaceae</taxon>
        <taxon>Malassezia</taxon>
    </lineage>
</organism>
<accession>A0AAF0EX95</accession>
<evidence type="ECO:0000256" key="7">
    <source>
        <dbReference type="ARBA" id="ARBA00023242"/>
    </source>
</evidence>
<keyword evidence="4 8" id="KW-0805">Transcription regulation</keyword>
<evidence type="ECO:0000256" key="9">
    <source>
        <dbReference type="SAM" id="MobiDB-lite"/>
    </source>
</evidence>
<evidence type="ECO:0000256" key="8">
    <source>
        <dbReference type="RuleBase" id="RU364060"/>
    </source>
</evidence>
<evidence type="ECO:0000256" key="1">
    <source>
        <dbReference type="ARBA" id="ARBA00004123"/>
    </source>
</evidence>
<keyword evidence="11" id="KW-1185">Reference proteome</keyword>
<dbReference type="EMBL" id="CP119881">
    <property type="protein sequence ID" value="WFD36849.1"/>
    <property type="molecule type" value="Genomic_DNA"/>
</dbReference>
<dbReference type="PANTHER" id="PTHR21428">
    <property type="entry name" value="MEDIATOR OF RNA POLYMERASE II TRANSCRIPTION SUBUNIT 7"/>
    <property type="match status" value="1"/>
</dbReference>
<dbReference type="PANTHER" id="PTHR21428:SF11">
    <property type="entry name" value="MEDIATOR OF RNA POLYMERASE II TRANSCRIPTION SUBUNIT 7"/>
    <property type="match status" value="1"/>
</dbReference>
<protein>
    <recommendedName>
        <fullName evidence="3 8">Mediator of RNA polymerase II transcription subunit 7</fullName>
    </recommendedName>
</protein>
<dbReference type="Pfam" id="PF05983">
    <property type="entry name" value="Med7"/>
    <property type="match status" value="1"/>
</dbReference>
<name>A0AAF0EX95_9BASI</name>
<keyword evidence="5 8" id="KW-0010">Activator</keyword>
<dbReference type="SUPFAM" id="SSF140718">
    <property type="entry name" value="Mediator hinge subcomplex-like"/>
    <property type="match status" value="1"/>
</dbReference>
<dbReference type="Proteomes" id="UP001219933">
    <property type="component" value="Chromosome 5"/>
</dbReference>
<reference evidence="10" key="1">
    <citation type="submission" date="2023-03" db="EMBL/GenBank/DDBJ databases">
        <title>Mating type loci evolution in Malassezia.</title>
        <authorList>
            <person name="Coelho M.A."/>
        </authorList>
    </citation>
    <scope>NUCLEOTIDE SEQUENCE</scope>
    <source>
        <strain evidence="10">CBS 11721</strain>
    </source>
</reference>
<dbReference type="GO" id="GO:0016592">
    <property type="term" value="C:mediator complex"/>
    <property type="evidence" value="ECO:0007669"/>
    <property type="project" value="InterPro"/>
</dbReference>
<comment type="function">
    <text evidence="8">Component of the Mediator complex, a coactivator involved in the regulated transcription of nearly all RNA polymerase II-dependent genes. Mediator functions as a bridge to convey information from gene-specific regulatory proteins to the basal RNA polymerase II transcription machinery.</text>
</comment>
<comment type="similarity">
    <text evidence="2 8">Belongs to the Mediator complex subunit 7 family.</text>
</comment>
<evidence type="ECO:0000256" key="3">
    <source>
        <dbReference type="ARBA" id="ARBA00020631"/>
    </source>
</evidence>
<dbReference type="GO" id="GO:0006357">
    <property type="term" value="P:regulation of transcription by RNA polymerase II"/>
    <property type="evidence" value="ECO:0007669"/>
    <property type="project" value="InterPro"/>
</dbReference>